<comment type="caution">
    <text evidence="5">The sequence shown here is derived from an EMBL/GenBank/DDBJ whole genome shotgun (WGS) entry which is preliminary data.</text>
</comment>
<evidence type="ECO:0000259" key="4">
    <source>
        <dbReference type="PROSITE" id="PS50932"/>
    </source>
</evidence>
<evidence type="ECO:0000256" key="1">
    <source>
        <dbReference type="ARBA" id="ARBA00023015"/>
    </source>
</evidence>
<organism evidence="5 6">
    <name type="scientific">Brooklawnia cerclae</name>
    <dbReference type="NCBI Taxonomy" id="349934"/>
    <lineage>
        <taxon>Bacteria</taxon>
        <taxon>Bacillati</taxon>
        <taxon>Actinomycetota</taxon>
        <taxon>Actinomycetes</taxon>
        <taxon>Propionibacteriales</taxon>
        <taxon>Propionibacteriaceae</taxon>
        <taxon>Brooklawnia</taxon>
    </lineage>
</organism>
<keyword evidence="6" id="KW-1185">Reference proteome</keyword>
<dbReference type="GO" id="GO:0003677">
    <property type="term" value="F:DNA binding"/>
    <property type="evidence" value="ECO:0007669"/>
    <property type="project" value="UniProtKB-KW"/>
</dbReference>
<dbReference type="CDD" id="cd01392">
    <property type="entry name" value="HTH_LacI"/>
    <property type="match status" value="1"/>
</dbReference>
<dbReference type="InterPro" id="IPR010982">
    <property type="entry name" value="Lambda_DNA-bd_dom_sf"/>
</dbReference>
<evidence type="ECO:0000256" key="3">
    <source>
        <dbReference type="ARBA" id="ARBA00023163"/>
    </source>
</evidence>
<dbReference type="PROSITE" id="PS50932">
    <property type="entry name" value="HTH_LACI_2"/>
    <property type="match status" value="1"/>
</dbReference>
<feature type="domain" description="HTH lacI-type" evidence="4">
    <location>
        <begin position="9"/>
        <end position="63"/>
    </location>
</feature>
<keyword evidence="2 5" id="KW-0238">DNA-binding</keyword>
<proteinExistence type="predicted"/>
<dbReference type="RefSeq" id="WP_167164208.1">
    <property type="nucleotide sequence ID" value="NZ_BAAAOO010000012.1"/>
</dbReference>
<dbReference type="Proteomes" id="UP000749311">
    <property type="component" value="Unassembled WGS sequence"/>
</dbReference>
<name>A0ABX0SEC4_9ACTN</name>
<dbReference type="Gene3D" id="1.10.260.40">
    <property type="entry name" value="lambda repressor-like DNA-binding domains"/>
    <property type="match status" value="1"/>
</dbReference>
<dbReference type="Pfam" id="PF13377">
    <property type="entry name" value="Peripla_BP_3"/>
    <property type="match status" value="1"/>
</dbReference>
<dbReference type="InterPro" id="IPR028082">
    <property type="entry name" value="Peripla_BP_I"/>
</dbReference>
<reference evidence="5 6" key="1">
    <citation type="submission" date="2020-02" db="EMBL/GenBank/DDBJ databases">
        <title>Sequencing the genomes of 1000 actinobacteria strains.</title>
        <authorList>
            <person name="Klenk H.-P."/>
        </authorList>
    </citation>
    <scope>NUCLEOTIDE SEQUENCE [LARGE SCALE GENOMIC DNA]</scope>
    <source>
        <strain evidence="5 6">DSM 19609</strain>
    </source>
</reference>
<dbReference type="SUPFAM" id="SSF47413">
    <property type="entry name" value="lambda repressor-like DNA-binding domains"/>
    <property type="match status" value="1"/>
</dbReference>
<dbReference type="SMART" id="SM00354">
    <property type="entry name" value="HTH_LACI"/>
    <property type="match status" value="1"/>
</dbReference>
<evidence type="ECO:0000256" key="2">
    <source>
        <dbReference type="ARBA" id="ARBA00023125"/>
    </source>
</evidence>
<protein>
    <submittedName>
        <fullName evidence="5">DNA-binding LacI/PurR family transcriptional regulator</fullName>
    </submittedName>
</protein>
<dbReference type="Pfam" id="PF00356">
    <property type="entry name" value="LacI"/>
    <property type="match status" value="1"/>
</dbReference>
<sequence>MADKRPGRVTLKDVAKAAGVSIGTASDALAGRGRMTKQTRDRVAETATELGYVASALGKGLRTGRTNAIGVHHQNAVTALSTPYFRDFLAGAIAIAQHHDYDLTVLSSNWVEPRRTAPRVDGIIIIDPIGDDTRARELMTYDLPVVAGEHLPEGMPKCAVVAADHRGAVETILATVIEQGVHEPLIISPDRNSGWGDELRRVFDDWCAHNGLVGSLREVRFADRDPEAFRSWVTTELRARPGIDFILTASTAAARGALRAVADQGRVPGRDVLVACCSDDPSLLQAEPAVTAVDLPARSLGAACARWLFEMLDDPAEAANAPGALRTVPAHVSFRASTSGRTTAGSAIVRP</sequence>
<gene>
    <name evidence="5" type="ORF">FB473_000318</name>
</gene>
<dbReference type="Gene3D" id="3.40.50.2300">
    <property type="match status" value="2"/>
</dbReference>
<dbReference type="InterPro" id="IPR000843">
    <property type="entry name" value="HTH_LacI"/>
</dbReference>
<dbReference type="PROSITE" id="PS00356">
    <property type="entry name" value="HTH_LACI_1"/>
    <property type="match status" value="1"/>
</dbReference>
<accession>A0ABX0SEC4</accession>
<evidence type="ECO:0000313" key="6">
    <source>
        <dbReference type="Proteomes" id="UP000749311"/>
    </source>
</evidence>
<dbReference type="InterPro" id="IPR046335">
    <property type="entry name" value="LacI/GalR-like_sensor"/>
</dbReference>
<keyword evidence="1" id="KW-0805">Transcription regulation</keyword>
<keyword evidence="3" id="KW-0804">Transcription</keyword>
<evidence type="ECO:0000313" key="5">
    <source>
        <dbReference type="EMBL" id="NIH55673.1"/>
    </source>
</evidence>
<dbReference type="SUPFAM" id="SSF53822">
    <property type="entry name" value="Periplasmic binding protein-like I"/>
    <property type="match status" value="1"/>
</dbReference>
<dbReference type="PANTHER" id="PTHR30146:SF153">
    <property type="entry name" value="LACTOSE OPERON REPRESSOR"/>
    <property type="match status" value="1"/>
</dbReference>
<dbReference type="PANTHER" id="PTHR30146">
    <property type="entry name" value="LACI-RELATED TRANSCRIPTIONAL REPRESSOR"/>
    <property type="match status" value="1"/>
</dbReference>
<dbReference type="EMBL" id="JAAMOZ010000001">
    <property type="protein sequence ID" value="NIH55673.1"/>
    <property type="molecule type" value="Genomic_DNA"/>
</dbReference>